<proteinExistence type="predicted"/>
<reference evidence="2 3" key="1">
    <citation type="submission" date="2014-06" db="EMBL/GenBank/DDBJ databases">
        <authorList>
            <person name="Swart Estienne"/>
        </authorList>
    </citation>
    <scope>NUCLEOTIDE SEQUENCE [LARGE SCALE GENOMIC DNA]</scope>
    <source>
        <strain evidence="2 3">130c</strain>
    </source>
</reference>
<dbReference type="OrthoDB" id="325510at2759"/>
<protein>
    <submittedName>
        <fullName evidence="2">Uncharacterized protein</fullName>
    </submittedName>
</protein>
<keyword evidence="3" id="KW-1185">Reference proteome</keyword>
<organism evidence="2 3">
    <name type="scientific">Stylonychia lemnae</name>
    <name type="common">Ciliate</name>
    <dbReference type="NCBI Taxonomy" id="5949"/>
    <lineage>
        <taxon>Eukaryota</taxon>
        <taxon>Sar</taxon>
        <taxon>Alveolata</taxon>
        <taxon>Ciliophora</taxon>
        <taxon>Intramacronucleata</taxon>
        <taxon>Spirotrichea</taxon>
        <taxon>Stichotrichia</taxon>
        <taxon>Sporadotrichida</taxon>
        <taxon>Oxytrichidae</taxon>
        <taxon>Stylonychinae</taxon>
        <taxon>Stylonychia</taxon>
    </lineage>
</organism>
<evidence type="ECO:0000313" key="2">
    <source>
        <dbReference type="EMBL" id="CDW72838.1"/>
    </source>
</evidence>
<feature type="region of interest" description="Disordered" evidence="1">
    <location>
        <begin position="204"/>
        <end position="230"/>
    </location>
</feature>
<feature type="region of interest" description="Disordered" evidence="1">
    <location>
        <begin position="79"/>
        <end position="98"/>
    </location>
</feature>
<dbReference type="EMBL" id="CCKQ01001711">
    <property type="protein sequence ID" value="CDW72838.1"/>
    <property type="molecule type" value="Genomic_DNA"/>
</dbReference>
<dbReference type="AlphaFoldDB" id="A0A077ZSI7"/>
<sequence length="390" mass="43734">MFPNNQNLGRSYINIQDNSKSFLNVSQSQSAFKPQNDGNSNKPTIGGSSFTKNINKIFSNHNERSLPDLQRSQSPAGINRYKTVDQGPALPNLNSMRPGTTGYSTNPSKILYHNSDLEQLIGSARTRNSIPVNQSAAVIPTYIRQEQTNKNNMSTIDPSVGSSAQFGLEGYKLPKVGLPPRQPQYSMPKDKFVNFLRYVQKNGSQIPGPSQYHKDASWDSKSGNFGKGAQRKTFTDDAIKKSKLLPSSVQYNTDKAETGDYLSEAQFLSVVNPSPTSYSPNVSFTFKLKSCVQKNFVMQRSSSYHIKKPIKDKKTWKFEKSTEPDPCSYDVSQSIYLTKKREPKITIPKSKNIKFSVAISESKKFIPSSANYTVEPCYESISRPYVKTRY</sequence>
<accession>A0A077ZSI7</accession>
<feature type="region of interest" description="Disordered" evidence="1">
    <location>
        <begin position="26"/>
        <end position="52"/>
    </location>
</feature>
<name>A0A077ZSI7_STYLE</name>
<gene>
    <name evidence="2" type="primary">Contig10721.g11472</name>
    <name evidence="2" type="ORF">STYLEM_1803</name>
</gene>
<dbReference type="Proteomes" id="UP000039865">
    <property type="component" value="Unassembled WGS sequence"/>
</dbReference>
<dbReference type="InParanoid" id="A0A077ZSI7"/>
<evidence type="ECO:0000313" key="3">
    <source>
        <dbReference type="Proteomes" id="UP000039865"/>
    </source>
</evidence>
<evidence type="ECO:0000256" key="1">
    <source>
        <dbReference type="SAM" id="MobiDB-lite"/>
    </source>
</evidence>